<dbReference type="PANTHER" id="PTHR31234:SF65">
    <property type="entry name" value="LATE EMBRYOGENESIS ABUNDANT PROTEIN, LEA_2 SUBGROUP"/>
    <property type="match status" value="1"/>
</dbReference>
<dbReference type="Proteomes" id="UP001396334">
    <property type="component" value="Unassembled WGS sequence"/>
</dbReference>
<gene>
    <name evidence="4" type="ORF">V6N11_007895</name>
</gene>
<keyword evidence="3" id="KW-1133">Transmembrane helix</keyword>
<evidence type="ECO:0000256" key="2">
    <source>
        <dbReference type="ARBA" id="ARBA00023136"/>
    </source>
</evidence>
<sequence length="189" mass="20906">MVKAKASRNLKICCGVTVILIVMVFIILALTLFKPKNPEITVHPQGLENIGFDLRVSNVSTINSTVAMVVTVNNRNYGSFNFKNATGFINYRGDVVAMVPIQQSLVPPRREFNISTAADFTVERLIMNTTFWADVLSGSVNFSADATLHGKVTMFNVFKFHASAHSSCDISIFVLTRNIQSICKTKIKL</sequence>
<protein>
    <recommendedName>
        <fullName evidence="6">Late embryogenesis abundant protein LEA-2 subgroup domain-containing protein</fullName>
    </recommendedName>
</protein>
<proteinExistence type="predicted"/>
<reference evidence="4 5" key="1">
    <citation type="journal article" date="2024" name="G3 (Bethesda)">
        <title>Genome assembly of Hibiscus sabdariffa L. provides insights into metabolisms of medicinal natural products.</title>
        <authorList>
            <person name="Kim T."/>
        </authorList>
    </citation>
    <scope>NUCLEOTIDE SEQUENCE [LARGE SCALE GENOMIC DNA]</scope>
    <source>
        <strain evidence="4">TK-2024</strain>
        <tissue evidence="4">Old leaves</tissue>
    </source>
</reference>
<organism evidence="4 5">
    <name type="scientific">Hibiscus sabdariffa</name>
    <name type="common">roselle</name>
    <dbReference type="NCBI Taxonomy" id="183260"/>
    <lineage>
        <taxon>Eukaryota</taxon>
        <taxon>Viridiplantae</taxon>
        <taxon>Streptophyta</taxon>
        <taxon>Embryophyta</taxon>
        <taxon>Tracheophyta</taxon>
        <taxon>Spermatophyta</taxon>
        <taxon>Magnoliopsida</taxon>
        <taxon>eudicotyledons</taxon>
        <taxon>Gunneridae</taxon>
        <taxon>Pentapetalae</taxon>
        <taxon>rosids</taxon>
        <taxon>malvids</taxon>
        <taxon>Malvales</taxon>
        <taxon>Malvaceae</taxon>
        <taxon>Malvoideae</taxon>
        <taxon>Hibiscus</taxon>
    </lineage>
</organism>
<dbReference type="InterPro" id="IPR044839">
    <property type="entry name" value="NDR1-like"/>
</dbReference>
<feature type="transmembrane region" description="Helical" evidence="3">
    <location>
        <begin position="12"/>
        <end position="33"/>
    </location>
</feature>
<accession>A0ABR2PZ02</accession>
<keyword evidence="5" id="KW-1185">Reference proteome</keyword>
<evidence type="ECO:0008006" key="6">
    <source>
        <dbReference type="Google" id="ProtNLM"/>
    </source>
</evidence>
<dbReference type="EMBL" id="JBBPBN010000048">
    <property type="protein sequence ID" value="KAK8993669.1"/>
    <property type="molecule type" value="Genomic_DNA"/>
</dbReference>
<comment type="caution">
    <text evidence="4">The sequence shown here is derived from an EMBL/GenBank/DDBJ whole genome shotgun (WGS) entry which is preliminary data.</text>
</comment>
<evidence type="ECO:0000256" key="1">
    <source>
        <dbReference type="ARBA" id="ARBA00004370"/>
    </source>
</evidence>
<keyword evidence="3" id="KW-0812">Transmembrane</keyword>
<keyword evidence="2 3" id="KW-0472">Membrane</keyword>
<evidence type="ECO:0000313" key="5">
    <source>
        <dbReference type="Proteomes" id="UP001396334"/>
    </source>
</evidence>
<evidence type="ECO:0000256" key="3">
    <source>
        <dbReference type="SAM" id="Phobius"/>
    </source>
</evidence>
<dbReference type="Gene3D" id="2.60.40.1820">
    <property type="match status" value="1"/>
</dbReference>
<comment type="subcellular location">
    <subcellularLocation>
        <location evidence="1">Membrane</location>
    </subcellularLocation>
</comment>
<name>A0ABR2PZ02_9ROSI</name>
<evidence type="ECO:0000313" key="4">
    <source>
        <dbReference type="EMBL" id="KAK8993669.1"/>
    </source>
</evidence>
<dbReference type="PANTHER" id="PTHR31234">
    <property type="entry name" value="LATE EMBRYOGENESIS ABUNDANT (LEA) HYDROXYPROLINE-RICH GLYCOPROTEIN FAMILY"/>
    <property type="match status" value="1"/>
</dbReference>